<proteinExistence type="predicted"/>
<accession>A0AAV2GPN3</accession>
<reference evidence="1 2" key="1">
    <citation type="submission" date="2024-04" db="EMBL/GenBank/DDBJ databases">
        <authorList>
            <person name="Fracassetti M."/>
        </authorList>
    </citation>
    <scope>NUCLEOTIDE SEQUENCE [LARGE SCALE GENOMIC DNA]</scope>
</reference>
<organism evidence="1 2">
    <name type="scientific">Linum trigynum</name>
    <dbReference type="NCBI Taxonomy" id="586398"/>
    <lineage>
        <taxon>Eukaryota</taxon>
        <taxon>Viridiplantae</taxon>
        <taxon>Streptophyta</taxon>
        <taxon>Embryophyta</taxon>
        <taxon>Tracheophyta</taxon>
        <taxon>Spermatophyta</taxon>
        <taxon>Magnoliopsida</taxon>
        <taxon>eudicotyledons</taxon>
        <taxon>Gunneridae</taxon>
        <taxon>Pentapetalae</taxon>
        <taxon>rosids</taxon>
        <taxon>fabids</taxon>
        <taxon>Malpighiales</taxon>
        <taxon>Linaceae</taxon>
        <taxon>Linum</taxon>
    </lineage>
</organism>
<gene>
    <name evidence="1" type="ORF">LTRI10_LOCUS51420</name>
</gene>
<evidence type="ECO:0000313" key="1">
    <source>
        <dbReference type="EMBL" id="CAL1412104.1"/>
    </source>
</evidence>
<dbReference type="AlphaFoldDB" id="A0AAV2GPN3"/>
<protein>
    <submittedName>
        <fullName evidence="1">Uncharacterized protein</fullName>
    </submittedName>
</protein>
<dbReference type="EMBL" id="OZ034822">
    <property type="protein sequence ID" value="CAL1412104.1"/>
    <property type="molecule type" value="Genomic_DNA"/>
</dbReference>
<dbReference type="Proteomes" id="UP001497516">
    <property type="component" value="Chromosome 9"/>
</dbReference>
<sequence length="87" mass="10025">MEKFVDNEWKIADATFFFMPSTRNGDMFGCSGGEITCRILRSQTEILCLYILMVTIVKDHEVDHDIFCSLCLQPLLDCISSDQKWLP</sequence>
<name>A0AAV2GPN3_9ROSI</name>
<keyword evidence="2" id="KW-1185">Reference proteome</keyword>
<evidence type="ECO:0000313" key="2">
    <source>
        <dbReference type="Proteomes" id="UP001497516"/>
    </source>
</evidence>